<dbReference type="AlphaFoldDB" id="G8LPL7"/>
<accession>W0BSS7</accession>
<evidence type="ECO:0000313" key="2">
    <source>
        <dbReference type="Proteomes" id="UP000007838"/>
    </source>
</evidence>
<name>G8LPL7_9ENTR</name>
<reference evidence="1 2" key="1">
    <citation type="journal article" date="2011" name="Stand. Genomic Sci.">
        <title>Complete genome of the onion pathogen Enterobacter cloacae EcWSU1.</title>
        <authorList>
            <person name="Humann J.L."/>
            <person name="Wildung M."/>
            <person name="Cheng C.H."/>
            <person name="Lee T."/>
            <person name="Stewart J.E."/>
            <person name="Drew J.C."/>
            <person name="Triplett E.W."/>
            <person name="Main D."/>
            <person name="Schroeder B.K."/>
        </authorList>
    </citation>
    <scope>NUCLEOTIDE SEQUENCE [LARGE SCALE GENOMIC DNA]</scope>
    <source>
        <strain evidence="1 2">EcWSU1</strain>
    </source>
</reference>
<protein>
    <submittedName>
        <fullName evidence="1">Uncharacterized protein</fullName>
    </submittedName>
</protein>
<dbReference type="Proteomes" id="UP000007838">
    <property type="component" value="Chromosome"/>
</dbReference>
<dbReference type="EMBL" id="CP002886">
    <property type="protein sequence ID" value="AEW74942.1"/>
    <property type="molecule type" value="Genomic_DNA"/>
</dbReference>
<gene>
    <name evidence="1" type="ORF">EcWSU1_03514</name>
</gene>
<sequence length="35" mass="3710">MSTSFFSLSAPVRLLMALALIVFIGLAVCWAVALP</sequence>
<proteinExistence type="predicted"/>
<evidence type="ECO:0000313" key="1">
    <source>
        <dbReference type="EMBL" id="AEW74942.1"/>
    </source>
</evidence>
<accession>G8LPL7</accession>
<dbReference type="KEGG" id="eec:EcWSU1_03514"/>
<organism evidence="1 2">
    <name type="scientific">Enterobacter ludwigii</name>
    <dbReference type="NCBI Taxonomy" id="299767"/>
    <lineage>
        <taxon>Bacteria</taxon>
        <taxon>Pseudomonadati</taxon>
        <taxon>Pseudomonadota</taxon>
        <taxon>Gammaproteobacteria</taxon>
        <taxon>Enterobacterales</taxon>
        <taxon>Enterobacteriaceae</taxon>
        <taxon>Enterobacter</taxon>
        <taxon>Enterobacter cloacae complex</taxon>
    </lineage>
</organism>
<dbReference type="HOGENOM" id="CLU_220588_0_0_6"/>